<sequence>AMARGTTGKRGKSLVPSKTSWRLARKLRRVSDRALTNISRSDRFPGGEGEMLRAPAIRHQGSPAAEDPGLPLRRHRHVPSSTPEIARRGESAVAYNRERSDKRERGLSCGWGFADVGTCAREAQGYTIVQAATGGGGGRAMRAVVQRVLSASVEVRMGNGSVETFSPLSHSRVSSVTQVEGRVVSEIGPGLLVLVGVHESDTDADADYMYVRSFRCFFHSSDCCRRLCRKVLNMRLFSNSKTGKAWDLSVSI</sequence>
<dbReference type="InterPro" id="IPR023509">
    <property type="entry name" value="DTD-like_sf"/>
</dbReference>
<evidence type="ECO:0000313" key="6">
    <source>
        <dbReference type="EMBL" id="RZR71110.1"/>
    </source>
</evidence>
<organism evidence="6">
    <name type="scientific">Ensete ventricosum</name>
    <name type="common">Abyssinian banana</name>
    <name type="synonym">Musa ensete</name>
    <dbReference type="NCBI Taxonomy" id="4639"/>
    <lineage>
        <taxon>Eukaryota</taxon>
        <taxon>Viridiplantae</taxon>
        <taxon>Streptophyta</taxon>
        <taxon>Embryophyta</taxon>
        <taxon>Tracheophyta</taxon>
        <taxon>Spermatophyta</taxon>
        <taxon>Magnoliopsida</taxon>
        <taxon>Liliopsida</taxon>
        <taxon>Zingiberales</taxon>
        <taxon>Musaceae</taxon>
        <taxon>Ensete</taxon>
    </lineage>
</organism>
<dbReference type="InterPro" id="IPR003732">
    <property type="entry name" value="Daa-tRNA_deacyls_DTD"/>
</dbReference>
<dbReference type="Gene3D" id="3.50.80.10">
    <property type="entry name" value="D-tyrosyl-tRNA(Tyr) deacylase"/>
    <property type="match status" value="1"/>
</dbReference>
<feature type="region of interest" description="Disordered" evidence="5">
    <location>
        <begin position="58"/>
        <end position="83"/>
    </location>
</feature>
<comment type="catalytic activity">
    <reaction evidence="4">
        <text>a D-aminoacyl-tRNA + H2O = a tRNA + a D-alpha-amino acid + H(+)</text>
        <dbReference type="Rhea" id="RHEA:13953"/>
        <dbReference type="Rhea" id="RHEA-COMP:10123"/>
        <dbReference type="Rhea" id="RHEA-COMP:10124"/>
        <dbReference type="ChEBI" id="CHEBI:15377"/>
        <dbReference type="ChEBI" id="CHEBI:15378"/>
        <dbReference type="ChEBI" id="CHEBI:59871"/>
        <dbReference type="ChEBI" id="CHEBI:78442"/>
        <dbReference type="ChEBI" id="CHEBI:79333"/>
        <dbReference type="EC" id="3.1.1.96"/>
    </reaction>
</comment>
<gene>
    <name evidence="6" type="ORF">BHM03_00003675</name>
</gene>
<accession>A0A445MA36</accession>
<proteinExistence type="inferred from homology"/>
<comment type="similarity">
    <text evidence="1">Belongs to the DTD family.</text>
</comment>
<feature type="non-terminal residue" evidence="6">
    <location>
        <position position="1"/>
    </location>
</feature>
<evidence type="ECO:0000256" key="5">
    <source>
        <dbReference type="SAM" id="MobiDB-lite"/>
    </source>
</evidence>
<dbReference type="Proteomes" id="UP000290560">
    <property type="component" value="Unassembled WGS sequence"/>
</dbReference>
<comment type="catalytic activity">
    <reaction evidence="3">
        <text>glycyl-tRNA(Ala) + H2O = tRNA(Ala) + glycine + H(+)</text>
        <dbReference type="Rhea" id="RHEA:53744"/>
        <dbReference type="Rhea" id="RHEA-COMP:9657"/>
        <dbReference type="Rhea" id="RHEA-COMP:13640"/>
        <dbReference type="ChEBI" id="CHEBI:15377"/>
        <dbReference type="ChEBI" id="CHEBI:15378"/>
        <dbReference type="ChEBI" id="CHEBI:57305"/>
        <dbReference type="ChEBI" id="CHEBI:78442"/>
        <dbReference type="ChEBI" id="CHEBI:78522"/>
        <dbReference type="EC" id="3.1.1.96"/>
    </reaction>
</comment>
<dbReference type="PANTHER" id="PTHR10472:SF5">
    <property type="entry name" value="D-AMINOACYL-TRNA DEACYLASE 1"/>
    <property type="match status" value="1"/>
</dbReference>
<dbReference type="GO" id="GO:0051500">
    <property type="term" value="F:D-tyrosyl-tRNA(Tyr) deacylase activity"/>
    <property type="evidence" value="ECO:0007669"/>
    <property type="project" value="TreeGrafter"/>
</dbReference>
<dbReference type="SUPFAM" id="SSF69500">
    <property type="entry name" value="DTD-like"/>
    <property type="match status" value="1"/>
</dbReference>
<evidence type="ECO:0000256" key="1">
    <source>
        <dbReference type="ARBA" id="ARBA00009673"/>
    </source>
</evidence>
<evidence type="ECO:0000256" key="2">
    <source>
        <dbReference type="ARBA" id="ARBA00013056"/>
    </source>
</evidence>
<name>A0A445MA36_ENSVE</name>
<dbReference type="EC" id="3.1.1.96" evidence="2"/>
<evidence type="ECO:0000256" key="3">
    <source>
        <dbReference type="ARBA" id="ARBA00047676"/>
    </source>
</evidence>
<dbReference type="AlphaFoldDB" id="A0A445MA36"/>
<protein>
    <recommendedName>
        <fullName evidence="2">D-aminoacyl-tRNA deacylase</fullName>
        <ecNumber evidence="2">3.1.1.96</ecNumber>
    </recommendedName>
</protein>
<dbReference type="GO" id="GO:0005737">
    <property type="term" value="C:cytoplasm"/>
    <property type="evidence" value="ECO:0007669"/>
    <property type="project" value="InterPro"/>
</dbReference>
<dbReference type="EMBL" id="KV875492">
    <property type="protein sequence ID" value="RZR71110.1"/>
    <property type="molecule type" value="Genomic_DNA"/>
</dbReference>
<evidence type="ECO:0000256" key="4">
    <source>
        <dbReference type="ARBA" id="ARBA00048018"/>
    </source>
</evidence>
<dbReference type="Pfam" id="PF02580">
    <property type="entry name" value="Tyr_Deacylase"/>
    <property type="match status" value="1"/>
</dbReference>
<reference evidence="6" key="1">
    <citation type="journal article" date="2018" name="Data Brief">
        <title>Genome sequence data from 17 accessions of Ensete ventricosum, a staple food crop for millions in Ethiopia.</title>
        <authorList>
            <person name="Yemataw Z."/>
            <person name="Muzemil S."/>
            <person name="Ambachew D."/>
            <person name="Tripathi L."/>
            <person name="Tesfaye K."/>
            <person name="Chala A."/>
            <person name="Farbos A."/>
            <person name="O'Neill P."/>
            <person name="Moore K."/>
            <person name="Grant M."/>
            <person name="Studholme D.J."/>
        </authorList>
    </citation>
    <scope>NUCLEOTIDE SEQUENCE [LARGE SCALE GENOMIC DNA]</scope>
    <source>
        <tissue evidence="6">Leaf</tissue>
    </source>
</reference>
<dbReference type="PANTHER" id="PTHR10472">
    <property type="entry name" value="D-TYROSYL-TRNA TYR DEACYLASE"/>
    <property type="match status" value="1"/>
</dbReference>